<gene>
    <name evidence="3" type="ORF">J2S11_002159</name>
</gene>
<keyword evidence="4" id="KW-1185">Reference proteome</keyword>
<name>A0ABT9VZ30_9BACI</name>
<organism evidence="3 4">
    <name type="scientific">Caldalkalibacillus horti</name>
    <dbReference type="NCBI Taxonomy" id="77523"/>
    <lineage>
        <taxon>Bacteria</taxon>
        <taxon>Bacillati</taxon>
        <taxon>Bacillota</taxon>
        <taxon>Bacilli</taxon>
        <taxon>Bacillales</taxon>
        <taxon>Bacillaceae</taxon>
        <taxon>Caldalkalibacillus</taxon>
    </lineage>
</organism>
<dbReference type="SUPFAM" id="SSF55961">
    <property type="entry name" value="Bet v1-like"/>
    <property type="match status" value="1"/>
</dbReference>
<evidence type="ECO:0000259" key="2">
    <source>
        <dbReference type="Pfam" id="PF08327"/>
    </source>
</evidence>
<dbReference type="InterPro" id="IPR013538">
    <property type="entry name" value="ASHA1/2-like_C"/>
</dbReference>
<dbReference type="Proteomes" id="UP001235840">
    <property type="component" value="Unassembled WGS sequence"/>
</dbReference>
<dbReference type="CDD" id="cd07814">
    <property type="entry name" value="SRPBCC_CalC_Aha1-like"/>
    <property type="match status" value="1"/>
</dbReference>
<dbReference type="InterPro" id="IPR023393">
    <property type="entry name" value="START-like_dom_sf"/>
</dbReference>
<dbReference type="EMBL" id="JAUSTY010000007">
    <property type="protein sequence ID" value="MDQ0166258.1"/>
    <property type="molecule type" value="Genomic_DNA"/>
</dbReference>
<accession>A0ABT9VZ30</accession>
<dbReference type="RefSeq" id="WP_307394310.1">
    <property type="nucleotide sequence ID" value="NZ_BAAADK010000048.1"/>
</dbReference>
<feature type="domain" description="Activator of Hsp90 ATPase homologue 1/2-like C-terminal" evidence="2">
    <location>
        <begin position="19"/>
        <end position="142"/>
    </location>
</feature>
<evidence type="ECO:0000313" key="3">
    <source>
        <dbReference type="EMBL" id="MDQ0166258.1"/>
    </source>
</evidence>
<evidence type="ECO:0000313" key="4">
    <source>
        <dbReference type="Proteomes" id="UP001235840"/>
    </source>
</evidence>
<reference evidence="3 4" key="1">
    <citation type="submission" date="2023-07" db="EMBL/GenBank/DDBJ databases">
        <title>Genomic Encyclopedia of Type Strains, Phase IV (KMG-IV): sequencing the most valuable type-strain genomes for metagenomic binning, comparative biology and taxonomic classification.</title>
        <authorList>
            <person name="Goeker M."/>
        </authorList>
    </citation>
    <scope>NUCLEOTIDE SEQUENCE [LARGE SCALE GENOMIC DNA]</scope>
    <source>
        <strain evidence="3 4">DSM 12751</strain>
    </source>
</reference>
<sequence>MAEQKSDKVVDITKRVVYKAPIEKVWNAVATSEGIEAWFMPNTFKAEVGAEFHIDSQFERSSCKVLELEPPYRLSFTWGEQGWVVSFELKDLNGETEFTLIHSGWGDADEIIPASQQSNKAIRERMNQGWEGIVDQRLRKVVEE</sequence>
<evidence type="ECO:0000256" key="1">
    <source>
        <dbReference type="ARBA" id="ARBA00006817"/>
    </source>
</evidence>
<proteinExistence type="inferred from homology"/>
<dbReference type="Pfam" id="PF08327">
    <property type="entry name" value="AHSA1"/>
    <property type="match status" value="1"/>
</dbReference>
<comment type="caution">
    <text evidence="3">The sequence shown here is derived from an EMBL/GenBank/DDBJ whole genome shotgun (WGS) entry which is preliminary data.</text>
</comment>
<comment type="similarity">
    <text evidence="1">Belongs to the AHA1 family.</text>
</comment>
<protein>
    <submittedName>
        <fullName evidence="3">Uncharacterized protein YndB with AHSA1/START domain</fullName>
    </submittedName>
</protein>
<dbReference type="Gene3D" id="3.30.530.20">
    <property type="match status" value="1"/>
</dbReference>